<dbReference type="PROSITE" id="PS51257">
    <property type="entry name" value="PROKAR_LIPOPROTEIN"/>
    <property type="match status" value="1"/>
</dbReference>
<gene>
    <name evidence="3" type="ORF">BHF72_1375</name>
</gene>
<dbReference type="KEGG" id="cnr:EB819_07440"/>
<evidence type="ECO:0000313" key="4">
    <source>
        <dbReference type="Proteomes" id="UP000095601"/>
    </source>
</evidence>
<dbReference type="InterPro" id="IPR019243">
    <property type="entry name" value="DUF2202"/>
</dbReference>
<feature type="signal peptide" evidence="1">
    <location>
        <begin position="1"/>
        <end position="24"/>
    </location>
</feature>
<proteinExistence type="predicted"/>
<dbReference type="Pfam" id="PF09968">
    <property type="entry name" value="DUF2202"/>
    <property type="match status" value="1"/>
</dbReference>
<dbReference type="RefSeq" id="WP_083250127.1">
    <property type="nucleotide sequence ID" value="NZ_CP034157.1"/>
</dbReference>
<evidence type="ECO:0000313" key="3">
    <source>
        <dbReference type="EMBL" id="OEL12187.1"/>
    </source>
</evidence>
<dbReference type="EMBL" id="MKGI01000011">
    <property type="protein sequence ID" value="OEL12187.1"/>
    <property type="molecule type" value="Genomic_DNA"/>
</dbReference>
<dbReference type="Gene3D" id="1.20.1260.10">
    <property type="match status" value="1"/>
</dbReference>
<dbReference type="InterPro" id="IPR012347">
    <property type="entry name" value="Ferritin-like"/>
</dbReference>
<dbReference type="Proteomes" id="UP000095601">
    <property type="component" value="Unassembled WGS sequence"/>
</dbReference>
<accession>A0A1E5UH33</accession>
<organism evidence="3 4">
    <name type="scientific">Cloacibacterium normanense</name>
    <dbReference type="NCBI Taxonomy" id="237258"/>
    <lineage>
        <taxon>Bacteria</taxon>
        <taxon>Pseudomonadati</taxon>
        <taxon>Bacteroidota</taxon>
        <taxon>Flavobacteriia</taxon>
        <taxon>Flavobacteriales</taxon>
        <taxon>Weeksellaceae</taxon>
    </lineage>
</organism>
<protein>
    <recommendedName>
        <fullName evidence="2">DUF2202 domain-containing protein</fullName>
    </recommendedName>
</protein>
<comment type="caution">
    <text evidence="3">The sequence shown here is derived from an EMBL/GenBank/DDBJ whole genome shotgun (WGS) entry which is preliminary data.</text>
</comment>
<keyword evidence="1" id="KW-0732">Signal</keyword>
<sequence length="197" mass="22647">MKLVSAFLLSLFLVSCSLMQPRTARTSSQLSEKEIITITQLIGKEKITKEVYENFYAQYQNNLFGNIAKRKQKHIEIWKNILAKQNITVLENESLEETENLKNQLLSEAIDETLALKTAIKIEELNLNDIYIVRKNSQKSSIREAANGIECGTKNHLFVYYKALREKGEKYTHQYISGKEFKNVVNGSVNSCSIKYD</sequence>
<dbReference type="PATRIC" id="fig|237258.4.peg.1329"/>
<reference evidence="3 4" key="1">
    <citation type="submission" date="2016-09" db="EMBL/GenBank/DDBJ databases">
        <authorList>
            <person name="Capua I."/>
            <person name="De Benedictis P."/>
            <person name="Joannis T."/>
            <person name="Lombin L.H."/>
            <person name="Cattoli G."/>
        </authorList>
    </citation>
    <scope>NUCLEOTIDE SEQUENCE [LARGE SCALE GENOMIC DNA]</scope>
    <source>
        <strain evidence="3 4">NRS-1</strain>
    </source>
</reference>
<dbReference type="AlphaFoldDB" id="A0A1E5UH33"/>
<evidence type="ECO:0000256" key="1">
    <source>
        <dbReference type="SAM" id="SignalP"/>
    </source>
</evidence>
<evidence type="ECO:0000259" key="2">
    <source>
        <dbReference type="Pfam" id="PF09968"/>
    </source>
</evidence>
<feature type="chain" id="PRO_5009187052" description="DUF2202 domain-containing protein" evidence="1">
    <location>
        <begin position="25"/>
        <end position="197"/>
    </location>
</feature>
<keyword evidence="4" id="KW-1185">Reference proteome</keyword>
<dbReference type="STRING" id="237258.SAMN04489756_10935"/>
<name>A0A1E5UH33_9FLAO</name>
<feature type="domain" description="DUF2202" evidence="2">
    <location>
        <begin position="42"/>
        <end position="186"/>
    </location>
</feature>